<comment type="similarity">
    <text evidence="1">Belongs to the prokaryotic molybdopterin-containing oxidoreductase family.</text>
</comment>
<dbReference type="InterPro" id="IPR050612">
    <property type="entry name" value="Prok_Mopterin_Oxidored"/>
</dbReference>
<dbReference type="RefSeq" id="WP_012173555.1">
    <property type="nucleotide sequence ID" value="NC_009943.1"/>
</dbReference>
<dbReference type="STRING" id="96561.Dole_0126"/>
<dbReference type="Pfam" id="PF01568">
    <property type="entry name" value="Molydop_binding"/>
    <property type="match status" value="1"/>
</dbReference>
<protein>
    <submittedName>
        <fullName evidence="7">Formate dehydrogenase</fullName>
        <ecNumber evidence="7">1.2.1.2</ecNumber>
    </submittedName>
</protein>
<dbReference type="InterPro" id="IPR006657">
    <property type="entry name" value="MoPterin_dinucl-bd_dom"/>
</dbReference>
<dbReference type="SUPFAM" id="SSF53706">
    <property type="entry name" value="Formate dehydrogenase/DMSO reductase, domains 1-3"/>
    <property type="match status" value="1"/>
</dbReference>
<dbReference type="GO" id="GO:0051536">
    <property type="term" value="F:iron-sulfur cluster binding"/>
    <property type="evidence" value="ECO:0007669"/>
    <property type="project" value="UniProtKB-KW"/>
</dbReference>
<dbReference type="eggNOG" id="COG0243">
    <property type="taxonomic scope" value="Bacteria"/>
</dbReference>
<dbReference type="GO" id="GO:0043546">
    <property type="term" value="F:molybdopterin cofactor binding"/>
    <property type="evidence" value="ECO:0007669"/>
    <property type="project" value="InterPro"/>
</dbReference>
<dbReference type="Gene3D" id="2.40.40.20">
    <property type="match status" value="1"/>
</dbReference>
<name>A8ZSM3_DESOH</name>
<dbReference type="AlphaFoldDB" id="A8ZSM3"/>
<evidence type="ECO:0000256" key="3">
    <source>
        <dbReference type="ARBA" id="ARBA00023004"/>
    </source>
</evidence>
<dbReference type="PANTHER" id="PTHR43742">
    <property type="entry name" value="TRIMETHYLAMINE-N-OXIDE REDUCTASE"/>
    <property type="match status" value="1"/>
</dbReference>
<sequence length="685" mass="75557">MKKDTICRLCSACCPVEAHIEKGRLVAAERKSFLPASKARQCPKLKAAPDIVYSPDRILKPLIRDASGPSGFREASWDEALDRVAGSLLKCREVAGPERLAWLRGMAADWGAPWDYANRLMNAFGAPNTIGNGSVCHVAREMAHNFTYGAMTLAQPKDAACIVVWGKNDRNTAPGVFEAICHAQRQGARLIVIDPVKNAMAEMADLWLPVKPAHDGLLAMAMIHEIIAQDLYDVDFVSRYTTGFDELAAAARPFSPDKVAEKIWLSPADIRRATRWYAGTPPACIIDGNGLDMQLQAFQATRAVCILRALTGNIDRPGGDFIPQPVPVRDMQLKHRLPGGVAPVTHDFPLFDQFHPTWGRHAQSCLVDAMVDHRPYPVTTLVVQSGNPAVTMTDANRVVRGLKNLDFLVVIDMFMTRTARLADVILPACGCFEKTQLNRAYLRNSPVMLQDQVIECIGESRPDWQITFELGRRLGLADAFPWETVEEAIDYQLEPSGITVAALRQNPDGLRAAPLAFEKHHQQGFATPSKKVEFVSDRLREKGFPAVPFADGGLGEAISFADPADPDPLIGMSGERTPRFTHTQFHTIASLVRQEPEGLVEIRDADARRKNIGNGDWVRIKTPRGEVRMKARISDRIRPGSILIAWGWGDVDPAANVNNLTDDNQRDPVTATPSGRSFMCSLEKE</sequence>
<keyword evidence="7" id="KW-0560">Oxidoreductase</keyword>
<dbReference type="PANTHER" id="PTHR43742:SF6">
    <property type="entry name" value="OXIDOREDUCTASE YYAE-RELATED"/>
    <property type="match status" value="1"/>
</dbReference>
<dbReference type="SMART" id="SM00926">
    <property type="entry name" value="Molybdop_Fe4S4"/>
    <property type="match status" value="1"/>
</dbReference>
<dbReference type="EC" id="1.2.1.2" evidence="7"/>
<dbReference type="Pfam" id="PF00384">
    <property type="entry name" value="Molybdopterin"/>
    <property type="match status" value="1"/>
</dbReference>
<evidence type="ECO:0000256" key="5">
    <source>
        <dbReference type="SAM" id="MobiDB-lite"/>
    </source>
</evidence>
<dbReference type="InterPro" id="IPR009010">
    <property type="entry name" value="Asp_de-COase-like_dom_sf"/>
</dbReference>
<dbReference type="Gene3D" id="3.40.228.10">
    <property type="entry name" value="Dimethylsulfoxide Reductase, domain 2"/>
    <property type="match status" value="1"/>
</dbReference>
<proteinExistence type="inferred from homology"/>
<feature type="domain" description="4Fe-4S Mo/W bis-MGD-type" evidence="6">
    <location>
        <begin position="1"/>
        <end position="56"/>
    </location>
</feature>
<dbReference type="InterPro" id="IPR006963">
    <property type="entry name" value="Mopterin_OxRdtase_4Fe-4S_dom"/>
</dbReference>
<dbReference type="Proteomes" id="UP000008561">
    <property type="component" value="Chromosome"/>
</dbReference>
<evidence type="ECO:0000256" key="4">
    <source>
        <dbReference type="ARBA" id="ARBA00023014"/>
    </source>
</evidence>
<dbReference type="InterPro" id="IPR006656">
    <property type="entry name" value="Mopterin_OxRdtase"/>
</dbReference>
<keyword evidence="3" id="KW-0408">Iron</keyword>
<keyword evidence="4" id="KW-0411">Iron-sulfur</keyword>
<dbReference type="Gene3D" id="3.40.50.740">
    <property type="match status" value="1"/>
</dbReference>
<keyword evidence="8" id="KW-1185">Reference proteome</keyword>
<dbReference type="GO" id="GO:0046872">
    <property type="term" value="F:metal ion binding"/>
    <property type="evidence" value="ECO:0007669"/>
    <property type="project" value="UniProtKB-KW"/>
</dbReference>
<feature type="region of interest" description="Disordered" evidence="5">
    <location>
        <begin position="658"/>
        <end position="685"/>
    </location>
</feature>
<dbReference type="GO" id="GO:0016491">
    <property type="term" value="F:oxidoreductase activity"/>
    <property type="evidence" value="ECO:0007669"/>
    <property type="project" value="UniProtKB-KW"/>
</dbReference>
<dbReference type="HOGENOM" id="CLU_000422_13_3_7"/>
<dbReference type="PROSITE" id="PS51669">
    <property type="entry name" value="4FE4S_MOW_BIS_MGD"/>
    <property type="match status" value="1"/>
</dbReference>
<dbReference type="Gene3D" id="2.20.25.90">
    <property type="entry name" value="ADC-like domains"/>
    <property type="match status" value="1"/>
</dbReference>
<dbReference type="SUPFAM" id="SSF50692">
    <property type="entry name" value="ADC-like"/>
    <property type="match status" value="1"/>
</dbReference>
<organism evidence="7 8">
    <name type="scientific">Desulfosudis oleivorans (strain DSM 6200 / JCM 39069 / Hxd3)</name>
    <name type="common">Desulfococcus oleovorans</name>
    <dbReference type="NCBI Taxonomy" id="96561"/>
    <lineage>
        <taxon>Bacteria</taxon>
        <taxon>Pseudomonadati</taxon>
        <taxon>Thermodesulfobacteriota</taxon>
        <taxon>Desulfobacteria</taxon>
        <taxon>Desulfobacterales</taxon>
        <taxon>Desulfosudaceae</taxon>
        <taxon>Desulfosudis</taxon>
    </lineage>
</organism>
<dbReference type="Pfam" id="PF04879">
    <property type="entry name" value="Molybdop_Fe4S4"/>
    <property type="match status" value="1"/>
</dbReference>
<reference evidence="7 8" key="1">
    <citation type="submission" date="2007-10" db="EMBL/GenBank/DDBJ databases">
        <title>Complete sequence of Desulfococcus oleovorans Hxd3.</title>
        <authorList>
            <consortium name="US DOE Joint Genome Institute"/>
            <person name="Copeland A."/>
            <person name="Lucas S."/>
            <person name="Lapidus A."/>
            <person name="Barry K."/>
            <person name="Glavina del Rio T."/>
            <person name="Dalin E."/>
            <person name="Tice H."/>
            <person name="Pitluck S."/>
            <person name="Kiss H."/>
            <person name="Brettin T."/>
            <person name="Bruce D."/>
            <person name="Detter J.C."/>
            <person name="Han C."/>
            <person name="Schmutz J."/>
            <person name="Larimer F."/>
            <person name="Land M."/>
            <person name="Hauser L."/>
            <person name="Kyrpides N."/>
            <person name="Kim E."/>
            <person name="Wawrik B."/>
            <person name="Richardson P."/>
        </authorList>
    </citation>
    <scope>NUCLEOTIDE SEQUENCE [LARGE SCALE GENOMIC DNA]</scope>
    <source>
        <strain evidence="8">DSM 6200 / JCM 39069 / Hxd3</strain>
    </source>
</reference>
<accession>A8ZSM3</accession>
<dbReference type="OrthoDB" id="9810782at2"/>
<dbReference type="EMBL" id="CP000859">
    <property type="protein sequence ID" value="ABW65936.1"/>
    <property type="molecule type" value="Genomic_DNA"/>
</dbReference>
<evidence type="ECO:0000256" key="1">
    <source>
        <dbReference type="ARBA" id="ARBA00010312"/>
    </source>
</evidence>
<gene>
    <name evidence="7" type="ordered locus">Dole_0126</name>
</gene>
<evidence type="ECO:0000313" key="8">
    <source>
        <dbReference type="Proteomes" id="UP000008561"/>
    </source>
</evidence>
<evidence type="ECO:0000256" key="2">
    <source>
        <dbReference type="ARBA" id="ARBA00022723"/>
    </source>
</evidence>
<evidence type="ECO:0000259" key="6">
    <source>
        <dbReference type="PROSITE" id="PS51669"/>
    </source>
</evidence>
<evidence type="ECO:0000313" key="7">
    <source>
        <dbReference type="EMBL" id="ABW65936.1"/>
    </source>
</evidence>
<dbReference type="KEGG" id="dol:Dole_0126"/>
<keyword evidence="2" id="KW-0479">Metal-binding</keyword>